<protein>
    <submittedName>
        <fullName evidence="1">Uncharacterized protein</fullName>
    </submittedName>
</protein>
<organism evidence="1">
    <name type="scientific">Desmodus rotundus</name>
    <name type="common">Vampire bat</name>
    <dbReference type="NCBI Taxonomy" id="9430"/>
    <lineage>
        <taxon>Eukaryota</taxon>
        <taxon>Metazoa</taxon>
        <taxon>Chordata</taxon>
        <taxon>Craniata</taxon>
        <taxon>Vertebrata</taxon>
        <taxon>Euteleostomi</taxon>
        <taxon>Mammalia</taxon>
        <taxon>Eutheria</taxon>
        <taxon>Laurasiatheria</taxon>
        <taxon>Chiroptera</taxon>
        <taxon>Yangochiroptera</taxon>
        <taxon>Phyllostomidae</taxon>
        <taxon>Desmodontinae</taxon>
        <taxon>Desmodus</taxon>
    </lineage>
</organism>
<accession>K9IY15</accession>
<evidence type="ECO:0000313" key="1">
    <source>
        <dbReference type="EMBL" id="JAA44894.1"/>
    </source>
</evidence>
<reference evidence="1" key="1">
    <citation type="submission" date="2012-11" db="EMBL/GenBank/DDBJ databases">
        <title>The Vampirome: Transcriptome and Proteome Analysis of the Submandibular and Accessory Glands of the Vampire Bat and Vector of Human Rabies, Desmodus rotundus.</title>
        <authorList>
            <person name="Francischetti I.M.B."/>
            <person name="Assumpcao T.C.F."/>
            <person name="Ma D."/>
            <person name="Vicente E.C."/>
            <person name="Ribeiro J.M.C."/>
        </authorList>
    </citation>
    <scope>NUCLEOTIDE SEQUENCE</scope>
    <source>
        <tissue evidence="1">Salivary gland</tissue>
    </source>
</reference>
<dbReference type="AlphaFoldDB" id="K9IY15"/>
<proteinExistence type="evidence at transcript level"/>
<sequence length="102" mass="11271">MQIRCSTRSVILNATATHMLTQQHLPPRLTSTVKSSLFTHAHSSPLSLAARLHQCCVNHCVNNGGLLPDRPRTVKLFFSYQLPSPSAQTPALLPVSHSSFRR</sequence>
<name>K9IY15_DESRO</name>
<dbReference type="EMBL" id="GABZ01008631">
    <property type="protein sequence ID" value="JAA44894.1"/>
    <property type="molecule type" value="mRNA"/>
</dbReference>